<keyword evidence="7" id="KW-1185">Reference proteome</keyword>
<organism evidence="6 7">
    <name type="scientific">Apilactobacillus apisilvae</name>
    <dbReference type="NCBI Taxonomy" id="2923364"/>
    <lineage>
        <taxon>Bacteria</taxon>
        <taxon>Bacillati</taxon>
        <taxon>Bacillota</taxon>
        <taxon>Bacilli</taxon>
        <taxon>Lactobacillales</taxon>
        <taxon>Lactobacillaceae</taxon>
        <taxon>Apilactobacillus</taxon>
    </lineage>
</organism>
<dbReference type="Pfam" id="PF02674">
    <property type="entry name" value="Colicin_V"/>
    <property type="match status" value="1"/>
</dbReference>
<dbReference type="RefSeq" id="WP_249511179.1">
    <property type="nucleotide sequence ID" value="NZ_CP093362.1"/>
</dbReference>
<gene>
    <name evidence="6" type="ORF">MOO46_00945</name>
</gene>
<feature type="transmembrane region" description="Helical" evidence="5">
    <location>
        <begin position="27"/>
        <end position="43"/>
    </location>
</feature>
<feature type="transmembrane region" description="Helical" evidence="5">
    <location>
        <begin position="104"/>
        <end position="126"/>
    </location>
</feature>
<dbReference type="EMBL" id="CP093362">
    <property type="protein sequence ID" value="UQS85201.1"/>
    <property type="molecule type" value="Genomic_DNA"/>
</dbReference>
<protein>
    <submittedName>
        <fullName evidence="6">CvpA family protein</fullName>
    </submittedName>
</protein>
<evidence type="ECO:0000256" key="4">
    <source>
        <dbReference type="ARBA" id="ARBA00023136"/>
    </source>
</evidence>
<evidence type="ECO:0000313" key="6">
    <source>
        <dbReference type="EMBL" id="UQS85201.1"/>
    </source>
</evidence>
<evidence type="ECO:0000256" key="3">
    <source>
        <dbReference type="ARBA" id="ARBA00022989"/>
    </source>
</evidence>
<keyword evidence="4 5" id="KW-0472">Membrane</keyword>
<accession>A0ABY4PIC9</accession>
<dbReference type="Proteomes" id="UP000831859">
    <property type="component" value="Chromosome"/>
</dbReference>
<dbReference type="PANTHER" id="PTHR37306">
    <property type="entry name" value="COLICIN V PRODUCTION PROTEIN"/>
    <property type="match status" value="1"/>
</dbReference>
<dbReference type="PANTHER" id="PTHR37306:SF1">
    <property type="entry name" value="COLICIN V PRODUCTION PROTEIN"/>
    <property type="match status" value="1"/>
</dbReference>
<comment type="subcellular location">
    <subcellularLocation>
        <location evidence="1">Membrane</location>
        <topology evidence="1">Multi-pass membrane protein</topology>
    </subcellularLocation>
</comment>
<evidence type="ECO:0000313" key="7">
    <source>
        <dbReference type="Proteomes" id="UP000831859"/>
    </source>
</evidence>
<evidence type="ECO:0000256" key="5">
    <source>
        <dbReference type="SAM" id="Phobius"/>
    </source>
</evidence>
<evidence type="ECO:0000256" key="2">
    <source>
        <dbReference type="ARBA" id="ARBA00022692"/>
    </source>
</evidence>
<sequence>MLFTIIISLILLFSIYNGYRKGLAQEIIRIIGFLLTLLFSLIYSRTLTNVLFAHTNIINNRLLCNSISFFIIFIFLWIIVRVIIRLIDQFTSIPVIHELNSFGGGLMSFIISYLMIFLILNIILVLPDDNLKKQYYDSKAATFIVNKTPLLSHDLYKKWLR</sequence>
<dbReference type="InterPro" id="IPR003825">
    <property type="entry name" value="Colicin-V_CvpA"/>
</dbReference>
<reference evidence="6 7" key="1">
    <citation type="journal article" date="2022" name="Int. J. Syst. Evol. Microbiol.">
        <title>Apilactobacillus apisilvae sp. nov., Nicolia spurrieriana gen. nov. sp. nov., Bombilactobacillus folatiphilus sp. nov. and Bombilactobacillus thymidiniphilus sp. nov., four new lactic acid bacterial isolates from stingless bees Tetragonula carbonaria and Austroplebeia australis.</title>
        <authorList>
            <person name="Oliphant S.A."/>
            <person name="Watson-Haigh N.S."/>
            <person name="Sumby K.M."/>
            <person name="Gardner J."/>
            <person name="Groom S."/>
            <person name="Jiranek V."/>
        </authorList>
    </citation>
    <scope>NUCLEOTIDE SEQUENCE [LARGE SCALE GENOMIC DNA]</scope>
    <source>
        <strain evidence="6 7">SG5_A10</strain>
    </source>
</reference>
<feature type="transmembrane region" description="Helical" evidence="5">
    <location>
        <begin position="63"/>
        <end position="84"/>
    </location>
</feature>
<keyword evidence="2 5" id="KW-0812">Transmembrane</keyword>
<proteinExistence type="predicted"/>
<keyword evidence="3 5" id="KW-1133">Transmembrane helix</keyword>
<name>A0ABY4PIC9_9LACO</name>
<evidence type="ECO:0000256" key="1">
    <source>
        <dbReference type="ARBA" id="ARBA00004141"/>
    </source>
</evidence>